<reference evidence="6" key="2">
    <citation type="submission" date="2025-09" db="UniProtKB">
        <authorList>
            <consortium name="Ensembl"/>
        </authorList>
    </citation>
    <scope>IDENTIFICATION</scope>
</reference>
<feature type="domain" description="ENPP1-3/EXOG-like endonuclease/phosphodiesterase" evidence="4">
    <location>
        <begin position="61"/>
        <end position="237"/>
    </location>
</feature>
<comment type="similarity">
    <text evidence="1">Belongs to the DNA/RNA non-specific endonuclease family.</text>
</comment>
<feature type="binding site" evidence="3">
    <location>
        <position position="150"/>
    </location>
    <ligand>
        <name>Mg(2+)</name>
        <dbReference type="ChEBI" id="CHEBI:18420"/>
        <note>catalytic</note>
    </ligand>
</feature>
<accession>A0A673L1D9</accession>
<dbReference type="Pfam" id="PF01223">
    <property type="entry name" value="Endonuclease_NS"/>
    <property type="match status" value="1"/>
</dbReference>
<dbReference type="InterPro" id="IPR040255">
    <property type="entry name" value="Non-specific_endonuclease"/>
</dbReference>
<dbReference type="GO" id="GO:0004521">
    <property type="term" value="F:RNA endonuclease activity"/>
    <property type="evidence" value="ECO:0007669"/>
    <property type="project" value="TreeGrafter"/>
</dbReference>
<proteinExistence type="inferred from homology"/>
<dbReference type="GO" id="GO:0003676">
    <property type="term" value="F:nucleic acid binding"/>
    <property type="evidence" value="ECO:0007669"/>
    <property type="project" value="InterPro"/>
</dbReference>
<dbReference type="PANTHER" id="PTHR13966:SF5">
    <property type="entry name" value="ENDONUCLEASE G, MITOCHONDRIAL"/>
    <property type="match status" value="1"/>
</dbReference>
<evidence type="ECO:0000256" key="2">
    <source>
        <dbReference type="PIRSR" id="PIRSR640255-1"/>
    </source>
</evidence>
<organism evidence="6 7">
    <name type="scientific">Sinocyclocheilus rhinocerous</name>
    <dbReference type="NCBI Taxonomy" id="307959"/>
    <lineage>
        <taxon>Eukaryota</taxon>
        <taxon>Metazoa</taxon>
        <taxon>Chordata</taxon>
        <taxon>Craniata</taxon>
        <taxon>Vertebrata</taxon>
        <taxon>Euteleostomi</taxon>
        <taxon>Actinopterygii</taxon>
        <taxon>Neopterygii</taxon>
        <taxon>Teleostei</taxon>
        <taxon>Ostariophysi</taxon>
        <taxon>Cypriniformes</taxon>
        <taxon>Cyprinidae</taxon>
        <taxon>Cyprininae</taxon>
        <taxon>Sinocyclocheilus</taxon>
    </lineage>
</organism>
<dbReference type="GO" id="GO:0046872">
    <property type="term" value="F:metal ion binding"/>
    <property type="evidence" value="ECO:0007669"/>
    <property type="project" value="UniProtKB-KW"/>
</dbReference>
<feature type="domain" description="DNA/RNA non-specific endonuclease/pyrophosphatase/phosphodiesterase" evidence="5">
    <location>
        <begin position="60"/>
        <end position="243"/>
    </location>
</feature>
<sequence length="257" mass="29723">QIESRVILSPSKLKESCTYIRIPFSLMSGNESESKEENERVSSPYKFIDGFPSGCTDLRKRKSYVLSYNNETKNAEWVYEILNKSIITKSNQTAENDQISSKYMNFGETLSNKDYEQGHLAAAANHRWSQEAYHDTYLMSNIVPQPQALNKSPWKRFENYCRYTAAKASVRNVHVYSGPLYLREKEKAVPTHLFKVITVENNNGTVKHPDVFVMPELYIDEEDGHLRNDIGDNIVYLKNKYRMDSELFQSLSGLHKI</sequence>
<feature type="active site" description="Proton acceptor" evidence="2">
    <location>
        <position position="119"/>
    </location>
</feature>
<keyword evidence="7" id="KW-1185">Reference proteome</keyword>
<evidence type="ECO:0000256" key="3">
    <source>
        <dbReference type="PIRSR" id="PIRSR640255-2"/>
    </source>
</evidence>
<evidence type="ECO:0000256" key="1">
    <source>
        <dbReference type="ARBA" id="ARBA00010052"/>
    </source>
</evidence>
<dbReference type="PANTHER" id="PTHR13966">
    <property type="entry name" value="ENDONUCLEASE RELATED"/>
    <property type="match status" value="1"/>
</dbReference>
<name>A0A673L1D9_9TELE</name>
<dbReference type="SMART" id="SM00892">
    <property type="entry name" value="Endonuclease_NS"/>
    <property type="match status" value="1"/>
</dbReference>
<dbReference type="SMART" id="SM00477">
    <property type="entry name" value="NUC"/>
    <property type="match status" value="1"/>
</dbReference>
<dbReference type="Proteomes" id="UP000472270">
    <property type="component" value="Unassembled WGS sequence"/>
</dbReference>
<dbReference type="SUPFAM" id="SSF54060">
    <property type="entry name" value="His-Me finger endonucleases"/>
    <property type="match status" value="1"/>
</dbReference>
<protein>
    <submittedName>
        <fullName evidence="6">Uncharacterized protein</fullName>
    </submittedName>
</protein>
<dbReference type="Gene3D" id="3.40.570.10">
    <property type="entry name" value="Extracellular Endonuclease, subunit A"/>
    <property type="match status" value="1"/>
</dbReference>
<dbReference type="InterPro" id="IPR044925">
    <property type="entry name" value="His-Me_finger_sf"/>
</dbReference>
<keyword evidence="3" id="KW-0479">Metal-binding</keyword>
<evidence type="ECO:0000259" key="5">
    <source>
        <dbReference type="SMART" id="SM00892"/>
    </source>
</evidence>
<dbReference type="GO" id="GO:0000014">
    <property type="term" value="F:single-stranded DNA endodeoxyribonuclease activity"/>
    <property type="evidence" value="ECO:0007669"/>
    <property type="project" value="TreeGrafter"/>
</dbReference>
<dbReference type="AlphaFoldDB" id="A0A673L1D9"/>
<dbReference type="GO" id="GO:0005743">
    <property type="term" value="C:mitochondrial inner membrane"/>
    <property type="evidence" value="ECO:0007669"/>
    <property type="project" value="TreeGrafter"/>
</dbReference>
<dbReference type="InterPro" id="IPR020821">
    <property type="entry name" value="ENPP1-3/EXOG-like_nuc-like"/>
</dbReference>
<evidence type="ECO:0000313" key="7">
    <source>
        <dbReference type="Proteomes" id="UP000472270"/>
    </source>
</evidence>
<evidence type="ECO:0000259" key="4">
    <source>
        <dbReference type="SMART" id="SM00477"/>
    </source>
</evidence>
<dbReference type="GO" id="GO:0005634">
    <property type="term" value="C:nucleus"/>
    <property type="evidence" value="ECO:0007669"/>
    <property type="project" value="TreeGrafter"/>
</dbReference>
<reference evidence="6" key="1">
    <citation type="submission" date="2025-08" db="UniProtKB">
        <authorList>
            <consortium name="Ensembl"/>
        </authorList>
    </citation>
    <scope>IDENTIFICATION</scope>
</reference>
<dbReference type="InterPro" id="IPR001604">
    <property type="entry name" value="Endo_G_ENPP1-like_dom"/>
</dbReference>
<dbReference type="Ensembl" id="ENSSRHT00000071153.1">
    <property type="protein sequence ID" value="ENSSRHP00000069263.1"/>
    <property type="gene ID" value="ENSSRHG00000034454.1"/>
</dbReference>
<dbReference type="InterPro" id="IPR044929">
    <property type="entry name" value="DNA/RNA_non-sp_Endonuclease_sf"/>
</dbReference>
<evidence type="ECO:0000313" key="6">
    <source>
        <dbReference type="Ensembl" id="ENSSRHP00000069263.1"/>
    </source>
</evidence>
<dbReference type="GO" id="GO:0006309">
    <property type="term" value="P:apoptotic DNA fragmentation"/>
    <property type="evidence" value="ECO:0007669"/>
    <property type="project" value="TreeGrafter"/>
</dbReference>